<dbReference type="GO" id="GO:0005829">
    <property type="term" value="C:cytosol"/>
    <property type="evidence" value="ECO:0007669"/>
    <property type="project" value="TreeGrafter"/>
</dbReference>
<dbReference type="RefSeq" id="WP_067912598.1">
    <property type="nucleotide sequence ID" value="NZ_KQ954246.1"/>
</dbReference>
<dbReference type="Proteomes" id="UP000058012">
    <property type="component" value="Unassembled WGS sequence"/>
</dbReference>
<dbReference type="EMBL" id="LLZS01000009">
    <property type="protein sequence ID" value="KUR70121.1"/>
    <property type="molecule type" value="Genomic_DNA"/>
</dbReference>
<accession>A0A117USM4</accession>
<evidence type="ECO:0000313" key="6">
    <source>
        <dbReference type="Proteomes" id="UP000058012"/>
    </source>
</evidence>
<dbReference type="OrthoDB" id="9793014at2"/>
<dbReference type="SFLD" id="SFLDG01135">
    <property type="entry name" value="C1.5.6:_HAD__Beta-PGM__Phospha"/>
    <property type="match status" value="1"/>
</dbReference>
<dbReference type="GO" id="GO:0008967">
    <property type="term" value="F:phosphoglycolate phosphatase activity"/>
    <property type="evidence" value="ECO:0007669"/>
    <property type="project" value="UniProtKB-EC"/>
</dbReference>
<dbReference type="InterPro" id="IPR041492">
    <property type="entry name" value="HAD_2"/>
</dbReference>
<dbReference type="AlphaFoldDB" id="A0A117USM4"/>
<dbReference type="InterPro" id="IPR006439">
    <property type="entry name" value="HAD-SF_hydro_IA"/>
</dbReference>
<dbReference type="Gene3D" id="3.40.50.1000">
    <property type="entry name" value="HAD superfamily/HAD-like"/>
    <property type="match status" value="1"/>
</dbReference>
<dbReference type="SFLD" id="SFLDS00003">
    <property type="entry name" value="Haloacid_Dehalogenase"/>
    <property type="match status" value="1"/>
</dbReference>
<reference evidence="5 6" key="1">
    <citation type="submission" date="2015-10" db="EMBL/GenBank/DDBJ databases">
        <title>Draft genome sequence of Novosphingobium fuchskuhlense DSM 25065 isolated from a surface water sample of the southwest basin of Lake Grosse Fuchskuhle.</title>
        <authorList>
            <person name="Ruckert C."/>
            <person name="Winkler A."/>
            <person name="Glaeser J."/>
            <person name="Grossart H.-P."/>
            <person name="Kalinowski J."/>
            <person name="Glaeser S."/>
        </authorList>
    </citation>
    <scope>NUCLEOTIDE SEQUENCE [LARGE SCALE GENOMIC DNA]</scope>
    <source>
        <strain evidence="5 6">FNE08-7</strain>
    </source>
</reference>
<comment type="pathway">
    <text evidence="2">Organic acid metabolism; glycolate biosynthesis; glycolate from 2-phosphoglycolate: step 1/1.</text>
</comment>
<dbReference type="STRING" id="1117702.AQZ52_14740"/>
<name>A0A117USM4_9SPHN</name>
<dbReference type="InterPro" id="IPR023214">
    <property type="entry name" value="HAD_sf"/>
</dbReference>
<keyword evidence="6" id="KW-1185">Reference proteome</keyword>
<proteinExistence type="inferred from homology"/>
<evidence type="ECO:0000256" key="1">
    <source>
        <dbReference type="ARBA" id="ARBA00000830"/>
    </source>
</evidence>
<organism evidence="5 6">
    <name type="scientific">Novosphingobium fuchskuhlense</name>
    <dbReference type="NCBI Taxonomy" id="1117702"/>
    <lineage>
        <taxon>Bacteria</taxon>
        <taxon>Pseudomonadati</taxon>
        <taxon>Pseudomonadota</taxon>
        <taxon>Alphaproteobacteria</taxon>
        <taxon>Sphingomonadales</taxon>
        <taxon>Sphingomonadaceae</taxon>
        <taxon>Novosphingobium</taxon>
    </lineage>
</organism>
<dbReference type="InterPro" id="IPR036412">
    <property type="entry name" value="HAD-like_sf"/>
</dbReference>
<dbReference type="Gene3D" id="1.10.150.240">
    <property type="entry name" value="Putative phosphatase, domain 2"/>
    <property type="match status" value="1"/>
</dbReference>
<dbReference type="GO" id="GO:0006281">
    <property type="term" value="P:DNA repair"/>
    <property type="evidence" value="ECO:0007669"/>
    <property type="project" value="TreeGrafter"/>
</dbReference>
<dbReference type="Pfam" id="PF13419">
    <property type="entry name" value="HAD_2"/>
    <property type="match status" value="1"/>
</dbReference>
<dbReference type="PANTHER" id="PTHR43434">
    <property type="entry name" value="PHOSPHOGLYCOLATE PHOSPHATASE"/>
    <property type="match status" value="1"/>
</dbReference>
<dbReference type="InterPro" id="IPR023198">
    <property type="entry name" value="PGP-like_dom2"/>
</dbReference>
<dbReference type="SUPFAM" id="SSF56784">
    <property type="entry name" value="HAD-like"/>
    <property type="match status" value="1"/>
</dbReference>
<comment type="caution">
    <text evidence="5">The sequence shown here is derived from an EMBL/GenBank/DDBJ whole genome shotgun (WGS) entry which is preliminary data.</text>
</comment>
<dbReference type="PANTHER" id="PTHR43434:SF1">
    <property type="entry name" value="PHOSPHOGLYCOLATE PHOSPHATASE"/>
    <property type="match status" value="1"/>
</dbReference>
<protein>
    <recommendedName>
        <fullName evidence="4">phosphoglycolate phosphatase</fullName>
        <ecNumber evidence="4">3.1.3.18</ecNumber>
    </recommendedName>
</protein>
<evidence type="ECO:0000256" key="2">
    <source>
        <dbReference type="ARBA" id="ARBA00004818"/>
    </source>
</evidence>
<dbReference type="NCBIfam" id="TIGR01549">
    <property type="entry name" value="HAD-SF-IA-v1"/>
    <property type="match status" value="1"/>
</dbReference>
<sequence length="225" mass="23266">MTDFPFQIVGFDLDGTLLDTATDLAHALNHALTHIGRPVVSIERARTFIGGGTGQMLRAALADSGGDAGIDVAALQDVLVGYYAENIARHTALFPGGEAMLEALAARGVHLAIATNKREDLARRLFGELGLTPRFATIIGGDTLGPGRTKPAPDMLHEMVARCGGGAAAFVGDTTFDVGAARAAGLPVVAVRFGFNDLPAEDLGADAVIGHFDELVPALQALAGR</sequence>
<comment type="catalytic activity">
    <reaction evidence="1">
        <text>2-phosphoglycolate + H2O = glycolate + phosphate</text>
        <dbReference type="Rhea" id="RHEA:14369"/>
        <dbReference type="ChEBI" id="CHEBI:15377"/>
        <dbReference type="ChEBI" id="CHEBI:29805"/>
        <dbReference type="ChEBI" id="CHEBI:43474"/>
        <dbReference type="ChEBI" id="CHEBI:58033"/>
        <dbReference type="EC" id="3.1.3.18"/>
    </reaction>
</comment>
<evidence type="ECO:0000313" key="5">
    <source>
        <dbReference type="EMBL" id="KUR70121.1"/>
    </source>
</evidence>
<dbReference type="SFLD" id="SFLDG01129">
    <property type="entry name" value="C1.5:_HAD__Beta-PGM__Phosphata"/>
    <property type="match status" value="1"/>
</dbReference>
<dbReference type="EC" id="3.1.3.18" evidence="4"/>
<dbReference type="InterPro" id="IPR050155">
    <property type="entry name" value="HAD-like_hydrolase_sf"/>
</dbReference>
<evidence type="ECO:0000256" key="4">
    <source>
        <dbReference type="ARBA" id="ARBA00013078"/>
    </source>
</evidence>
<comment type="similarity">
    <text evidence="3">Belongs to the HAD-like hydrolase superfamily. CbbY/CbbZ/Gph/YieH family.</text>
</comment>
<evidence type="ECO:0000256" key="3">
    <source>
        <dbReference type="ARBA" id="ARBA00006171"/>
    </source>
</evidence>
<gene>
    <name evidence="5" type="ORF">AQZ52_14740</name>
</gene>